<keyword evidence="4" id="KW-1133">Transmembrane helix</keyword>
<comment type="subcellular location">
    <subcellularLocation>
        <location evidence="1">Membrane</location>
    </subcellularLocation>
</comment>
<organism evidence="7 8">
    <name type="scientific">Sphenodon punctatus</name>
    <name type="common">Tuatara</name>
    <name type="synonym">Hatteria punctata</name>
    <dbReference type="NCBI Taxonomy" id="8508"/>
    <lineage>
        <taxon>Eukaryota</taxon>
        <taxon>Metazoa</taxon>
        <taxon>Chordata</taxon>
        <taxon>Craniata</taxon>
        <taxon>Vertebrata</taxon>
        <taxon>Euteleostomi</taxon>
        <taxon>Lepidosauria</taxon>
        <taxon>Sphenodontia</taxon>
        <taxon>Sphenodontidae</taxon>
        <taxon>Sphenodon</taxon>
    </lineage>
</organism>
<dbReference type="GO" id="GO:0005886">
    <property type="term" value="C:plasma membrane"/>
    <property type="evidence" value="ECO:0007669"/>
    <property type="project" value="TreeGrafter"/>
</dbReference>
<keyword evidence="3 4" id="KW-0472">Membrane</keyword>
<evidence type="ECO:0000256" key="3">
    <source>
        <dbReference type="ARBA" id="ARBA00023136"/>
    </source>
</evidence>
<evidence type="ECO:0000256" key="1">
    <source>
        <dbReference type="ARBA" id="ARBA00004370"/>
    </source>
</evidence>
<dbReference type="InterPro" id="IPR013783">
    <property type="entry name" value="Ig-like_fold"/>
</dbReference>
<dbReference type="InterPro" id="IPR013106">
    <property type="entry name" value="Ig_V-set"/>
</dbReference>
<dbReference type="GO" id="GO:0004888">
    <property type="term" value="F:transmembrane signaling receptor activity"/>
    <property type="evidence" value="ECO:0007669"/>
    <property type="project" value="TreeGrafter"/>
</dbReference>
<dbReference type="SMART" id="SM00409">
    <property type="entry name" value="IG"/>
    <property type="match status" value="1"/>
</dbReference>
<dbReference type="PANTHER" id="PTHR11860">
    <property type="entry name" value="POLYMERIC-IMMUNOGLOBULIN RECEPTOR"/>
    <property type="match status" value="1"/>
</dbReference>
<dbReference type="Ensembl" id="ENSSPUT00000008559.1">
    <property type="protein sequence ID" value="ENSSPUP00000008032.1"/>
    <property type="gene ID" value="ENSSPUG00000006221.1"/>
</dbReference>
<dbReference type="CDD" id="cd05716">
    <property type="entry name" value="IgV_pIgR_like"/>
    <property type="match status" value="1"/>
</dbReference>
<reference evidence="7" key="1">
    <citation type="submission" date="2025-08" db="UniProtKB">
        <authorList>
            <consortium name="Ensembl"/>
        </authorList>
    </citation>
    <scope>IDENTIFICATION</scope>
</reference>
<keyword evidence="5" id="KW-0732">Signal</keyword>
<dbReference type="Proteomes" id="UP000694392">
    <property type="component" value="Unplaced"/>
</dbReference>
<reference evidence="7" key="2">
    <citation type="submission" date="2025-09" db="UniProtKB">
        <authorList>
            <consortium name="Ensembl"/>
        </authorList>
    </citation>
    <scope>IDENTIFICATION</scope>
</reference>
<dbReference type="InterPro" id="IPR050671">
    <property type="entry name" value="CD300_family_receptors"/>
</dbReference>
<evidence type="ECO:0000256" key="4">
    <source>
        <dbReference type="SAM" id="Phobius"/>
    </source>
</evidence>
<accession>A0A8D0GNZ0</accession>
<evidence type="ECO:0000313" key="7">
    <source>
        <dbReference type="Ensembl" id="ENSSPUP00000008032.1"/>
    </source>
</evidence>
<feature type="domain" description="Ig-like" evidence="6">
    <location>
        <begin position="19"/>
        <end position="120"/>
    </location>
</feature>
<dbReference type="PANTHER" id="PTHR11860:SF59">
    <property type="entry name" value="FAS APOPTOTIC INHIBITORY MOLECULE 3"/>
    <property type="match status" value="1"/>
</dbReference>
<keyword evidence="2 4" id="KW-0812">Transmembrane</keyword>
<proteinExistence type="predicted"/>
<evidence type="ECO:0000259" key="6">
    <source>
        <dbReference type="PROSITE" id="PS50835"/>
    </source>
</evidence>
<name>A0A8D0GNZ0_SPHPU</name>
<feature type="signal peptide" evidence="5">
    <location>
        <begin position="1"/>
        <end position="19"/>
    </location>
</feature>
<dbReference type="OMA" id="NIYSECP"/>
<dbReference type="InterPro" id="IPR007110">
    <property type="entry name" value="Ig-like_dom"/>
</dbReference>
<evidence type="ECO:0000256" key="5">
    <source>
        <dbReference type="SAM" id="SignalP"/>
    </source>
</evidence>
<feature type="chain" id="PRO_5034135546" description="Ig-like domain-containing protein" evidence="5">
    <location>
        <begin position="20"/>
        <end position="275"/>
    </location>
</feature>
<keyword evidence="8" id="KW-1185">Reference proteome</keyword>
<dbReference type="InterPro" id="IPR036179">
    <property type="entry name" value="Ig-like_dom_sf"/>
</dbReference>
<dbReference type="AlphaFoldDB" id="A0A8D0GNZ0"/>
<dbReference type="GeneTree" id="ENSGT00940000162282"/>
<dbReference type="InterPro" id="IPR003599">
    <property type="entry name" value="Ig_sub"/>
</dbReference>
<evidence type="ECO:0000256" key="2">
    <source>
        <dbReference type="ARBA" id="ARBA00022692"/>
    </source>
</evidence>
<dbReference type="SUPFAM" id="SSF48726">
    <property type="entry name" value="Immunoglobulin"/>
    <property type="match status" value="1"/>
</dbReference>
<dbReference type="Pfam" id="PF07686">
    <property type="entry name" value="V-set"/>
    <property type="match status" value="1"/>
</dbReference>
<dbReference type="Gene3D" id="2.60.40.10">
    <property type="entry name" value="Immunoglobulins"/>
    <property type="match status" value="1"/>
</dbReference>
<sequence>MDFASTFLFFLQVSDTVRGSIVQMTAESGESITIRCPVNSNSERKFWCREEIGIKICNTIISTSPYVHENYRDRVSINNIPTEGVFIVEIRSLNLGDSGLYTCGTGKQNDKGAGRTLQVKLMVSDGTGSATDVQTALKEGAKYASYVASGTSSLKDVIITPTKGATRPVANILTRSATKGIPQRPRKTSYAHSLEPKSSFRNQGKNILPILAPVTLFILMIVASMPLIWKHLRRKKVASRNATRTHLRMNALQQAQGHVPVENIYSECPRQLKGA</sequence>
<protein>
    <recommendedName>
        <fullName evidence="6">Ig-like domain-containing protein</fullName>
    </recommendedName>
</protein>
<dbReference type="PROSITE" id="PS50835">
    <property type="entry name" value="IG_LIKE"/>
    <property type="match status" value="1"/>
</dbReference>
<evidence type="ECO:0000313" key="8">
    <source>
        <dbReference type="Proteomes" id="UP000694392"/>
    </source>
</evidence>
<feature type="transmembrane region" description="Helical" evidence="4">
    <location>
        <begin position="207"/>
        <end position="229"/>
    </location>
</feature>